<feature type="domain" description="HTH tetR-type" evidence="3">
    <location>
        <begin position="1"/>
        <end position="61"/>
    </location>
</feature>
<evidence type="ECO:0000313" key="6">
    <source>
        <dbReference type="Proteomes" id="UP000186039"/>
    </source>
</evidence>
<dbReference type="InterPro" id="IPR025722">
    <property type="entry name" value="TetR"/>
</dbReference>
<reference evidence="6 7" key="1">
    <citation type="submission" date="2016-09" db="EMBL/GenBank/DDBJ databases">
        <title>Genomic Taxonomy of the Vibrionaceae.</title>
        <authorList>
            <person name="Gonzalez-Castillo A."/>
            <person name="Gomez-Gil B."/>
            <person name="Enciso-Ibarra K."/>
        </authorList>
    </citation>
    <scope>NUCLEOTIDE SEQUENCE [LARGE SCALE GENOMIC DNA]</scope>
    <source>
        <strain evidence="4 6">CAIM 1902</strain>
        <strain evidence="5 7">CAIM 703</strain>
    </source>
</reference>
<dbReference type="Pfam" id="PF00440">
    <property type="entry name" value="TetR_N"/>
    <property type="match status" value="1"/>
</dbReference>
<dbReference type="PANTHER" id="PTHR43479:SF12">
    <property type="entry name" value="TRANSCRIPTIONAL REGULATORY PROTEIN"/>
    <property type="match status" value="1"/>
</dbReference>
<dbReference type="InterPro" id="IPR001647">
    <property type="entry name" value="HTH_TetR"/>
</dbReference>
<gene>
    <name evidence="4" type="ORF">BIY20_14405</name>
    <name evidence="5" type="ORF">BIY22_20805</name>
</gene>
<dbReference type="EMBL" id="MJMH01000204">
    <property type="protein sequence ID" value="OLQ86895.1"/>
    <property type="molecule type" value="Genomic_DNA"/>
</dbReference>
<keyword evidence="6" id="KW-1185">Reference proteome</keyword>
<evidence type="ECO:0000256" key="2">
    <source>
        <dbReference type="PROSITE-ProRule" id="PRU00335"/>
    </source>
</evidence>
<dbReference type="InterPro" id="IPR050624">
    <property type="entry name" value="HTH-type_Tx_Regulator"/>
</dbReference>
<keyword evidence="1 2" id="KW-0238">DNA-binding</keyword>
<dbReference type="STRING" id="1381081.BIY22_20805"/>
<evidence type="ECO:0000259" key="3">
    <source>
        <dbReference type="PROSITE" id="PS50977"/>
    </source>
</evidence>
<sequence length="211" mass="24528">MKTRDKIVLAALELFNEHGERNITTNHIAAHIDISPGNLYYHFRNKQEIVREIFTLYSNELLERFTPILEQQESLVLLKRYLNSIFTLMWKYRFFYANLPEILQRDEELHQDYIVVQEKLQANLVSIMADFVSLGLLQLSPSEMKSQVRTLHLIATSWLGYQSAMSPKTLITEEIIHQGMLQMIAVVKPRATETGLEQLQLLEEGVKAMHA</sequence>
<evidence type="ECO:0000313" key="7">
    <source>
        <dbReference type="Proteomes" id="UP000186313"/>
    </source>
</evidence>
<feature type="DNA-binding region" description="H-T-H motif" evidence="2">
    <location>
        <begin position="24"/>
        <end position="43"/>
    </location>
</feature>
<evidence type="ECO:0000313" key="4">
    <source>
        <dbReference type="EMBL" id="OLQ86895.1"/>
    </source>
</evidence>
<dbReference type="Gene3D" id="1.10.357.10">
    <property type="entry name" value="Tetracycline Repressor, domain 2"/>
    <property type="match status" value="1"/>
</dbReference>
<dbReference type="Proteomes" id="UP000186039">
    <property type="component" value="Unassembled WGS sequence"/>
</dbReference>
<dbReference type="PANTHER" id="PTHR43479">
    <property type="entry name" value="ACREF/ENVCD OPERON REPRESSOR-RELATED"/>
    <property type="match status" value="1"/>
</dbReference>
<dbReference type="SUPFAM" id="SSF46689">
    <property type="entry name" value="Homeodomain-like"/>
    <property type="match status" value="1"/>
</dbReference>
<dbReference type="Proteomes" id="UP000186313">
    <property type="component" value="Unassembled WGS sequence"/>
</dbReference>
<dbReference type="EMBL" id="MJMJ01000020">
    <property type="protein sequence ID" value="OLQ88772.1"/>
    <property type="molecule type" value="Genomic_DNA"/>
</dbReference>
<dbReference type="AlphaFoldDB" id="A0A1Q9HG04"/>
<dbReference type="GO" id="GO:0003677">
    <property type="term" value="F:DNA binding"/>
    <property type="evidence" value="ECO:0007669"/>
    <property type="project" value="UniProtKB-UniRule"/>
</dbReference>
<dbReference type="PRINTS" id="PR00455">
    <property type="entry name" value="HTHTETR"/>
</dbReference>
<evidence type="ECO:0000256" key="1">
    <source>
        <dbReference type="ARBA" id="ARBA00023125"/>
    </source>
</evidence>
<proteinExistence type="predicted"/>
<dbReference type="OrthoDB" id="8770705at2"/>
<organism evidence="5 7">
    <name type="scientific">Vibrio panuliri</name>
    <dbReference type="NCBI Taxonomy" id="1381081"/>
    <lineage>
        <taxon>Bacteria</taxon>
        <taxon>Pseudomonadati</taxon>
        <taxon>Pseudomonadota</taxon>
        <taxon>Gammaproteobacteria</taxon>
        <taxon>Vibrionales</taxon>
        <taxon>Vibrionaceae</taxon>
        <taxon>Vibrio</taxon>
    </lineage>
</organism>
<accession>A0A1Q9HG04</accession>
<evidence type="ECO:0000313" key="5">
    <source>
        <dbReference type="EMBL" id="OLQ88772.1"/>
    </source>
</evidence>
<name>A0A1Q9HG04_9VIBR</name>
<comment type="caution">
    <text evidence="5">The sequence shown here is derived from an EMBL/GenBank/DDBJ whole genome shotgun (WGS) entry which is preliminary data.</text>
</comment>
<dbReference type="Pfam" id="PF13972">
    <property type="entry name" value="TetR"/>
    <property type="match status" value="1"/>
</dbReference>
<dbReference type="PROSITE" id="PS50977">
    <property type="entry name" value="HTH_TETR_2"/>
    <property type="match status" value="1"/>
</dbReference>
<dbReference type="InterPro" id="IPR009057">
    <property type="entry name" value="Homeodomain-like_sf"/>
</dbReference>
<dbReference type="RefSeq" id="WP_075709022.1">
    <property type="nucleotide sequence ID" value="NZ_AP019654.1"/>
</dbReference>
<protein>
    <submittedName>
        <fullName evidence="5">TetR family transcriptional regulator</fullName>
    </submittedName>
</protein>